<dbReference type="InterPro" id="IPR016035">
    <property type="entry name" value="Acyl_Trfase/lysoPLipase"/>
</dbReference>
<evidence type="ECO:0000256" key="1">
    <source>
        <dbReference type="ARBA" id="ARBA00022801"/>
    </source>
</evidence>
<dbReference type="STRING" id="52441.SAMN05216302_101678"/>
<evidence type="ECO:0000313" key="7">
    <source>
        <dbReference type="Proteomes" id="UP000199533"/>
    </source>
</evidence>
<reference evidence="7" key="1">
    <citation type="submission" date="2016-10" db="EMBL/GenBank/DDBJ databases">
        <authorList>
            <person name="Varghese N."/>
            <person name="Submissions S."/>
        </authorList>
    </citation>
    <scope>NUCLEOTIDE SEQUENCE [LARGE SCALE GENOMIC DNA]</scope>
    <source>
        <strain evidence="7">Nm69</strain>
    </source>
</reference>
<protein>
    <submittedName>
        <fullName evidence="6">NTE family protein</fullName>
    </submittedName>
</protein>
<dbReference type="GO" id="GO:0016787">
    <property type="term" value="F:hydrolase activity"/>
    <property type="evidence" value="ECO:0007669"/>
    <property type="project" value="UniProtKB-UniRule"/>
</dbReference>
<dbReference type="SUPFAM" id="SSF52151">
    <property type="entry name" value="FabD/lysophospholipase-like"/>
    <property type="match status" value="1"/>
</dbReference>
<gene>
    <name evidence="6" type="ORF">SAMN05216302_101678</name>
</gene>
<dbReference type="Pfam" id="PF01734">
    <property type="entry name" value="Patatin"/>
    <property type="match status" value="1"/>
</dbReference>
<dbReference type="Gene3D" id="3.40.1090.10">
    <property type="entry name" value="Cytosolic phospholipase A2 catalytic domain"/>
    <property type="match status" value="2"/>
</dbReference>
<dbReference type="AlphaFoldDB" id="A0A1I4CNG2"/>
<dbReference type="PANTHER" id="PTHR14226:SF76">
    <property type="entry name" value="NTE FAMILY PROTEIN RSSA"/>
    <property type="match status" value="1"/>
</dbReference>
<sequence>MKTISLVLGSGGARGLAHIGVIHWLEENGFVIKSISGCSMGALIGGIYAAGKLSEFEDWVKAVTKIDILSLLDVSWNRSGFFKGDKIVNTLVNLVGNELIEDLPICFTAVATDIQNEKEVWINSGKLFDAIRASISLPMLFTPYSYQGINLIDGSVLNPVPIAPTFGDHTDMTIAVNLSGALNSNHAVDHGQMVYSDDSTKFHERISSFIKSLQQRTIQKDVLNFDAYDIVNQAYDAMQSTIARQKLAAYPPDYTIEIARNACGTLEFDRASEMIEFGYNKAHEILNSVSENNRESRALGSN</sequence>
<keyword evidence="7" id="KW-1185">Reference proteome</keyword>
<feature type="active site" description="Nucleophile" evidence="4">
    <location>
        <position position="39"/>
    </location>
</feature>
<keyword evidence="1 4" id="KW-0378">Hydrolase</keyword>
<dbReference type="EMBL" id="FOSP01000016">
    <property type="protein sequence ID" value="SFK82445.1"/>
    <property type="molecule type" value="Genomic_DNA"/>
</dbReference>
<evidence type="ECO:0000259" key="5">
    <source>
        <dbReference type="PROSITE" id="PS51635"/>
    </source>
</evidence>
<name>A0A1I4CNG2_9PROT</name>
<accession>A0A1I4CNG2</accession>
<evidence type="ECO:0000256" key="3">
    <source>
        <dbReference type="ARBA" id="ARBA00023098"/>
    </source>
</evidence>
<comment type="caution">
    <text evidence="4">Lacks conserved residue(s) required for the propagation of feature annotation.</text>
</comment>
<evidence type="ECO:0000313" key="6">
    <source>
        <dbReference type="EMBL" id="SFK82445.1"/>
    </source>
</evidence>
<evidence type="ECO:0000256" key="2">
    <source>
        <dbReference type="ARBA" id="ARBA00022963"/>
    </source>
</evidence>
<dbReference type="Proteomes" id="UP000199533">
    <property type="component" value="Unassembled WGS sequence"/>
</dbReference>
<dbReference type="InterPro" id="IPR002641">
    <property type="entry name" value="PNPLA_dom"/>
</dbReference>
<keyword evidence="2 4" id="KW-0442">Lipid degradation</keyword>
<dbReference type="RefSeq" id="WP_090700165.1">
    <property type="nucleotide sequence ID" value="NZ_FOSP01000016.1"/>
</dbReference>
<dbReference type="PANTHER" id="PTHR14226">
    <property type="entry name" value="NEUROPATHY TARGET ESTERASE/SWISS CHEESE D.MELANOGASTER"/>
    <property type="match status" value="1"/>
</dbReference>
<proteinExistence type="predicted"/>
<evidence type="ECO:0000256" key="4">
    <source>
        <dbReference type="PROSITE-ProRule" id="PRU01161"/>
    </source>
</evidence>
<keyword evidence="3 4" id="KW-0443">Lipid metabolism</keyword>
<dbReference type="OrthoDB" id="5290098at2"/>
<organism evidence="6 7">
    <name type="scientific">Nitrosomonas aestuarii</name>
    <dbReference type="NCBI Taxonomy" id="52441"/>
    <lineage>
        <taxon>Bacteria</taxon>
        <taxon>Pseudomonadati</taxon>
        <taxon>Pseudomonadota</taxon>
        <taxon>Betaproteobacteria</taxon>
        <taxon>Nitrosomonadales</taxon>
        <taxon>Nitrosomonadaceae</taxon>
        <taxon>Nitrosomonas</taxon>
    </lineage>
</organism>
<feature type="active site" description="Proton acceptor" evidence="4">
    <location>
        <position position="153"/>
    </location>
</feature>
<feature type="short sequence motif" description="GXSXG" evidence="4">
    <location>
        <begin position="37"/>
        <end position="41"/>
    </location>
</feature>
<dbReference type="PROSITE" id="PS51635">
    <property type="entry name" value="PNPLA"/>
    <property type="match status" value="1"/>
</dbReference>
<dbReference type="InterPro" id="IPR050301">
    <property type="entry name" value="NTE"/>
</dbReference>
<dbReference type="GO" id="GO:0016042">
    <property type="term" value="P:lipid catabolic process"/>
    <property type="evidence" value="ECO:0007669"/>
    <property type="project" value="UniProtKB-UniRule"/>
</dbReference>
<feature type="domain" description="PNPLA" evidence="5">
    <location>
        <begin position="6"/>
        <end position="166"/>
    </location>
</feature>